<feature type="domain" description="Heavy metal binding" evidence="4">
    <location>
        <begin position="141"/>
        <end position="167"/>
    </location>
</feature>
<gene>
    <name evidence="8" type="ORF">EV695_3958</name>
</gene>
<sequence length="631" mass="70518">MKFIIKTLGLFVVLAITATAYWFLLEPADREELFESTVTKVTGKSFDETFKPNSNLTMDDVKDDTLIEHARRHADPTYVCPMHPQIVKGEPGNCPICGMNLVKKDAPAEQKEVEEKPTMTMDDVKDDSLIEHARRHADPTYVCPMHPQIVKGEPGNCPICGMNLVKKELEAEEKPAMTMSESKPMSKPMTMPKPVTMDDVKDDTLIEHARRHADPTYVCPMHPQIVKGEPGNCPICGMNLVKKEPVAEEKPVMTMNSKPKEKKIKYWVAPMDANYRRDEPGKSPMGMDLVPVYEEQSDDGADMAMNQKDGMPVITINSSTAQNMGVRIEKAKLNELSRNIKTLGSITYNEDSVHHIHARASGWVEKLYTSSLGDPVVKGNTLLEYYSPEIVAAQKDLLLAKRAGANLTLASKTRLRDLNVSDEFIEQISKSGKSQNRVPIIANHSGVVTSIGIKNGMYVTPGTQIYSIADLSSVWVIVDVFEHQLIWVKVGNKALVKVQSMSDKEWQGEVEYIYPELNPKTRTLKVRLKIPTPDQLLKPNMFADVTLLTNNKKVVSVPTESIIYYEQSPRVVKVISENKYQPVDVTIGMKSNGQVEIIDGIKEGDDILVSGQFMIDSESNLQASFRRLMGK</sequence>
<dbReference type="FunFam" id="2.40.30.170:FF:000010">
    <property type="entry name" value="Efflux RND transporter periplasmic adaptor subunit"/>
    <property type="match status" value="1"/>
</dbReference>
<dbReference type="GO" id="GO:0060003">
    <property type="term" value="P:copper ion export"/>
    <property type="evidence" value="ECO:0007669"/>
    <property type="project" value="TreeGrafter"/>
</dbReference>
<comment type="similarity">
    <text evidence="1">Belongs to the membrane fusion protein (MFP) (TC 8.A.1) family.</text>
</comment>
<dbReference type="GO" id="GO:0015679">
    <property type="term" value="P:plasma membrane copper ion transport"/>
    <property type="evidence" value="ECO:0007669"/>
    <property type="project" value="TreeGrafter"/>
</dbReference>
<dbReference type="GO" id="GO:0030288">
    <property type="term" value="C:outer membrane-bounded periplasmic space"/>
    <property type="evidence" value="ECO:0007669"/>
    <property type="project" value="TreeGrafter"/>
</dbReference>
<dbReference type="EMBL" id="SMFQ01000005">
    <property type="protein sequence ID" value="TCJ83218.1"/>
    <property type="molecule type" value="Genomic_DNA"/>
</dbReference>
<reference evidence="8 9" key="1">
    <citation type="submission" date="2019-03" db="EMBL/GenBank/DDBJ databases">
        <title>Genomic Encyclopedia of Type Strains, Phase IV (KMG-IV): sequencing the most valuable type-strain genomes for metagenomic binning, comparative biology and taxonomic classification.</title>
        <authorList>
            <person name="Goeker M."/>
        </authorList>
    </citation>
    <scope>NUCLEOTIDE SEQUENCE [LARGE SCALE GENOMIC DNA]</scope>
    <source>
        <strain evidence="8 9">DSM 24830</strain>
    </source>
</reference>
<dbReference type="InterPro" id="IPR006143">
    <property type="entry name" value="RND_pump_MFP"/>
</dbReference>
<evidence type="ECO:0000313" key="9">
    <source>
        <dbReference type="Proteomes" id="UP000294887"/>
    </source>
</evidence>
<dbReference type="Pfam" id="PF25954">
    <property type="entry name" value="Beta-barrel_RND_2"/>
    <property type="match status" value="1"/>
</dbReference>
<dbReference type="InterPro" id="IPR051909">
    <property type="entry name" value="MFP_Cation_Efflux"/>
</dbReference>
<dbReference type="InterPro" id="IPR058791">
    <property type="entry name" value="3HB_CusB"/>
</dbReference>
<dbReference type="InterPro" id="IPR045800">
    <property type="entry name" value="HMBD"/>
</dbReference>
<dbReference type="InterPro" id="IPR058792">
    <property type="entry name" value="Beta-barrel_RND_2"/>
</dbReference>
<evidence type="ECO:0000259" key="7">
    <source>
        <dbReference type="Pfam" id="PF25954"/>
    </source>
</evidence>
<evidence type="ECO:0000256" key="2">
    <source>
        <dbReference type="ARBA" id="ARBA00022448"/>
    </source>
</evidence>
<keyword evidence="9" id="KW-1185">Reference proteome</keyword>
<dbReference type="SUPFAM" id="SSF111369">
    <property type="entry name" value="HlyD-like secretion proteins"/>
    <property type="match status" value="1"/>
</dbReference>
<feature type="compositionally biased region" description="Low complexity" evidence="3">
    <location>
        <begin position="177"/>
        <end position="195"/>
    </location>
</feature>
<feature type="domain" description="CusB-like three alpha-helical bundle" evidence="5">
    <location>
        <begin position="389"/>
        <end position="435"/>
    </location>
</feature>
<evidence type="ECO:0000259" key="4">
    <source>
        <dbReference type="Pfam" id="PF19335"/>
    </source>
</evidence>
<dbReference type="InterPro" id="IPR058790">
    <property type="entry name" value="BSH_CusB"/>
</dbReference>
<evidence type="ECO:0000256" key="1">
    <source>
        <dbReference type="ARBA" id="ARBA00009477"/>
    </source>
</evidence>
<evidence type="ECO:0000259" key="5">
    <source>
        <dbReference type="Pfam" id="PF25869"/>
    </source>
</evidence>
<proteinExistence type="inferred from homology"/>
<dbReference type="Gene3D" id="2.40.420.20">
    <property type="match status" value="1"/>
</dbReference>
<keyword evidence="2" id="KW-0813">Transport</keyword>
<dbReference type="GO" id="GO:0022857">
    <property type="term" value="F:transmembrane transporter activity"/>
    <property type="evidence" value="ECO:0007669"/>
    <property type="project" value="InterPro"/>
</dbReference>
<evidence type="ECO:0000313" key="8">
    <source>
        <dbReference type="EMBL" id="TCJ83218.1"/>
    </source>
</evidence>
<dbReference type="Pfam" id="PF19335">
    <property type="entry name" value="HMBD"/>
    <property type="match status" value="4"/>
</dbReference>
<feature type="region of interest" description="Disordered" evidence="3">
    <location>
        <begin position="175"/>
        <end position="196"/>
    </location>
</feature>
<dbReference type="Pfam" id="PF25919">
    <property type="entry name" value="BSH_CusB"/>
    <property type="match status" value="1"/>
</dbReference>
<organism evidence="8 9">
    <name type="scientific">Cocleimonas flava</name>
    <dbReference type="NCBI Taxonomy" id="634765"/>
    <lineage>
        <taxon>Bacteria</taxon>
        <taxon>Pseudomonadati</taxon>
        <taxon>Pseudomonadota</taxon>
        <taxon>Gammaproteobacteria</taxon>
        <taxon>Thiotrichales</taxon>
        <taxon>Thiotrichaceae</taxon>
        <taxon>Cocleimonas</taxon>
    </lineage>
</organism>
<dbReference type="GO" id="GO:0016020">
    <property type="term" value="C:membrane"/>
    <property type="evidence" value="ECO:0007669"/>
    <property type="project" value="InterPro"/>
</dbReference>
<evidence type="ECO:0000259" key="6">
    <source>
        <dbReference type="Pfam" id="PF25919"/>
    </source>
</evidence>
<dbReference type="NCBIfam" id="TIGR01730">
    <property type="entry name" value="RND_mfp"/>
    <property type="match status" value="1"/>
</dbReference>
<dbReference type="Gene3D" id="6.10.140.730">
    <property type="match status" value="1"/>
</dbReference>
<feature type="domain" description="CusB-like beta-barrel" evidence="7">
    <location>
        <begin position="473"/>
        <end position="548"/>
    </location>
</feature>
<dbReference type="Gene3D" id="2.40.30.170">
    <property type="match status" value="1"/>
</dbReference>
<protein>
    <submittedName>
        <fullName evidence="8">Cu(I)/Ag(I) efflux system membrane fusion protein</fullName>
    </submittedName>
</protein>
<dbReference type="Pfam" id="PF25869">
    <property type="entry name" value="3HB_CusB"/>
    <property type="match status" value="1"/>
</dbReference>
<dbReference type="RefSeq" id="WP_131907694.1">
    <property type="nucleotide sequence ID" value="NZ_BAAAFU010000007.1"/>
</dbReference>
<feature type="domain" description="Heavy metal binding" evidence="4">
    <location>
        <begin position="78"/>
        <end position="104"/>
    </location>
</feature>
<dbReference type="GO" id="GO:0046914">
    <property type="term" value="F:transition metal ion binding"/>
    <property type="evidence" value="ECO:0007669"/>
    <property type="project" value="TreeGrafter"/>
</dbReference>
<feature type="domain" description="Heavy metal binding" evidence="4">
    <location>
        <begin position="217"/>
        <end position="243"/>
    </location>
</feature>
<feature type="domain" description="CusB-like barrel-sandwich hybrid" evidence="6">
    <location>
        <begin position="354"/>
        <end position="469"/>
    </location>
</feature>
<comment type="caution">
    <text evidence="8">The sequence shown here is derived from an EMBL/GenBank/DDBJ whole genome shotgun (WGS) entry which is preliminary data.</text>
</comment>
<feature type="domain" description="Heavy metal binding" evidence="4">
    <location>
        <begin position="266"/>
        <end position="292"/>
    </location>
</feature>
<dbReference type="AlphaFoldDB" id="A0A4R1EVR7"/>
<name>A0A4R1EVR7_9GAMM</name>
<dbReference type="OrthoDB" id="9806939at2"/>
<accession>A0A4R1EVR7</accession>
<dbReference type="PANTHER" id="PTHR30097:SF15">
    <property type="entry name" value="CATION EFFLUX SYSTEM PROTEIN CUSB"/>
    <property type="match status" value="1"/>
</dbReference>
<dbReference type="PANTHER" id="PTHR30097">
    <property type="entry name" value="CATION EFFLUX SYSTEM PROTEIN CUSB"/>
    <property type="match status" value="1"/>
</dbReference>
<evidence type="ECO:0000256" key="3">
    <source>
        <dbReference type="SAM" id="MobiDB-lite"/>
    </source>
</evidence>
<dbReference type="Proteomes" id="UP000294887">
    <property type="component" value="Unassembled WGS sequence"/>
</dbReference>